<evidence type="ECO:0000313" key="5">
    <source>
        <dbReference type="Proteomes" id="UP000005297"/>
    </source>
</evidence>
<feature type="domain" description="SH3b" evidence="3">
    <location>
        <begin position="229"/>
        <end position="270"/>
    </location>
</feature>
<evidence type="ECO:0000313" key="4">
    <source>
        <dbReference type="EMBL" id="EAU53569.1"/>
    </source>
</evidence>
<feature type="region of interest" description="Disordered" evidence="1">
    <location>
        <begin position="119"/>
        <end position="170"/>
    </location>
</feature>
<feature type="region of interest" description="Disordered" evidence="1">
    <location>
        <begin position="285"/>
        <end position="334"/>
    </location>
</feature>
<dbReference type="InParanoid" id="Q0EWA2"/>
<evidence type="ECO:0000256" key="1">
    <source>
        <dbReference type="SAM" id="MobiDB-lite"/>
    </source>
</evidence>
<organism evidence="4 5">
    <name type="scientific">Mariprofundus ferrooxydans PV-1</name>
    <dbReference type="NCBI Taxonomy" id="314345"/>
    <lineage>
        <taxon>Bacteria</taxon>
        <taxon>Pseudomonadati</taxon>
        <taxon>Pseudomonadota</taxon>
        <taxon>Candidatius Mariprofundia</taxon>
        <taxon>Mariprofundales</taxon>
        <taxon>Mariprofundaceae</taxon>
        <taxon>Mariprofundus</taxon>
    </lineage>
</organism>
<feature type="region of interest" description="Disordered" evidence="1">
    <location>
        <begin position="35"/>
        <end position="57"/>
    </location>
</feature>
<sequence>MWKKSTEESADMQNRLDHLVDELDHLDESFANHTYEDTSDESDMSWLDADDHGMQQGNDMPHADYSTDMFEGEAQGRRPFKFLFGLFAVSTSLMLALLWFFWPNTTDINSSVSQSVAQHDVKATPDAPAASGEADQSTAVAQSSPDPVEDKPAAQDNPVPASAADVPEVAPKKVEVTKNVAPLPAGIVKSQQQSSAANQQPAVQPAANTAVEKDMQRQLLTVDVHLGLIRDAPGSEGKVVARLKRGTVVLSLFRQGDWYRIRLPDSREAWGNKVIFAIAKGEPAEKSTGQVSGSGTAAPVTASQPDAAADQAGANSSETTASSTDTVSATANSEVKRVEQRQVLTVSVHLGIIRDAPGKHGKVVARLKQGTPVITLYRQGEWYRVLLAGHEAWAHQSIF</sequence>
<dbReference type="InterPro" id="IPR003646">
    <property type="entry name" value="SH3-like_bac-type"/>
</dbReference>
<keyword evidence="2" id="KW-1133">Transmembrane helix</keyword>
<dbReference type="eggNOG" id="COG3807">
    <property type="taxonomic scope" value="Bacteria"/>
</dbReference>
<feature type="transmembrane region" description="Helical" evidence="2">
    <location>
        <begin position="82"/>
        <end position="102"/>
    </location>
</feature>
<dbReference type="Gene3D" id="2.30.30.40">
    <property type="entry name" value="SH3 Domains"/>
    <property type="match status" value="2"/>
</dbReference>
<protein>
    <recommendedName>
        <fullName evidence="3">SH3b domain-containing protein</fullName>
    </recommendedName>
</protein>
<comment type="caution">
    <text evidence="4">The sequence shown here is derived from an EMBL/GenBank/DDBJ whole genome shotgun (WGS) entry which is preliminary data.</text>
</comment>
<dbReference type="Proteomes" id="UP000005297">
    <property type="component" value="Unassembled WGS sequence"/>
</dbReference>
<dbReference type="OrthoDB" id="5297720at2"/>
<keyword evidence="2" id="KW-0472">Membrane</keyword>
<feature type="compositionally biased region" description="Low complexity" evidence="1">
    <location>
        <begin position="312"/>
        <end position="331"/>
    </location>
</feature>
<keyword evidence="5" id="KW-1185">Reference proteome</keyword>
<dbReference type="RefSeq" id="WP_009850895.1">
    <property type="nucleotide sequence ID" value="NZ_DS022295.1"/>
</dbReference>
<name>Q0EWA2_9PROT</name>
<keyword evidence="2" id="KW-0812">Transmembrane</keyword>
<evidence type="ECO:0000256" key="2">
    <source>
        <dbReference type="SAM" id="Phobius"/>
    </source>
</evidence>
<accession>Q0EWA2</accession>
<reference evidence="4 5" key="1">
    <citation type="submission" date="2006-09" db="EMBL/GenBank/DDBJ databases">
        <authorList>
            <person name="Emerson D."/>
            <person name="Ferriera S."/>
            <person name="Johnson J."/>
            <person name="Kravitz S."/>
            <person name="Halpern A."/>
            <person name="Remington K."/>
            <person name="Beeson K."/>
            <person name="Tran B."/>
            <person name="Rogers Y.-H."/>
            <person name="Friedman R."/>
            <person name="Venter J.C."/>
        </authorList>
    </citation>
    <scope>NUCLEOTIDE SEQUENCE [LARGE SCALE GENOMIC DNA]</scope>
    <source>
        <strain evidence="4 5">PV-1</strain>
    </source>
</reference>
<evidence type="ECO:0000259" key="3">
    <source>
        <dbReference type="Pfam" id="PF08239"/>
    </source>
</evidence>
<dbReference type="AlphaFoldDB" id="Q0EWA2"/>
<proteinExistence type="predicted"/>
<gene>
    <name evidence="4" type="ORF">SPV1_02988</name>
</gene>
<dbReference type="EMBL" id="AATS01000021">
    <property type="protein sequence ID" value="EAU53569.1"/>
    <property type="molecule type" value="Genomic_DNA"/>
</dbReference>
<dbReference type="STRING" id="314344.AL013_05655"/>
<feature type="compositionally biased region" description="Polar residues" evidence="1">
    <location>
        <begin position="134"/>
        <end position="145"/>
    </location>
</feature>
<dbReference type="Pfam" id="PF08239">
    <property type="entry name" value="SH3_3"/>
    <property type="match status" value="2"/>
</dbReference>
<feature type="domain" description="SH3b" evidence="3">
    <location>
        <begin position="352"/>
        <end position="396"/>
    </location>
</feature>
<dbReference type="HOGENOM" id="CLU_690388_0_0_0"/>